<dbReference type="RefSeq" id="WP_034934963.1">
    <property type="nucleotide sequence ID" value="NZ_JFHN01000028.1"/>
</dbReference>
<comment type="caution">
    <text evidence="1">The sequence shown here is derived from an EMBL/GenBank/DDBJ whole genome shotgun (WGS) entry which is preliminary data.</text>
</comment>
<reference evidence="1 2" key="1">
    <citation type="submission" date="2014-02" db="EMBL/GenBank/DDBJ databases">
        <title>Draft genome of Erwinia mallotivora strain BT-MARDI, a papaya dieback pathogen.</title>
        <authorList>
            <person name="Redzuan R."/>
            <person name="Abu Bakar N."/>
            <person name="Badrun R."/>
            <person name="Mohd Raih M.F."/>
            <person name="Rozano L."/>
            <person name="Mat Amin N."/>
        </authorList>
    </citation>
    <scope>NUCLEOTIDE SEQUENCE [LARGE SCALE GENOMIC DNA]</scope>
    <source>
        <strain evidence="1 2">BT-MARDI</strain>
    </source>
</reference>
<proteinExistence type="predicted"/>
<keyword evidence="2" id="KW-1185">Reference proteome</keyword>
<evidence type="ECO:0000313" key="2">
    <source>
        <dbReference type="Proteomes" id="UP000019918"/>
    </source>
</evidence>
<dbReference type="EMBL" id="JFHN01000028">
    <property type="protein sequence ID" value="EXU76488.1"/>
    <property type="molecule type" value="Genomic_DNA"/>
</dbReference>
<gene>
    <name evidence="1" type="ORF">BG55_05165</name>
</gene>
<dbReference type="PATRIC" id="fig|69222.5.peg.1070"/>
<organism evidence="1 2">
    <name type="scientific">Erwinia mallotivora</name>
    <dbReference type="NCBI Taxonomy" id="69222"/>
    <lineage>
        <taxon>Bacteria</taxon>
        <taxon>Pseudomonadati</taxon>
        <taxon>Pseudomonadota</taxon>
        <taxon>Gammaproteobacteria</taxon>
        <taxon>Enterobacterales</taxon>
        <taxon>Erwiniaceae</taxon>
        <taxon>Erwinia</taxon>
    </lineage>
</organism>
<evidence type="ECO:0000313" key="1">
    <source>
        <dbReference type="EMBL" id="EXU76488.1"/>
    </source>
</evidence>
<dbReference type="AlphaFoldDB" id="A0A014NAQ2"/>
<name>A0A014NAQ2_9GAMM</name>
<accession>A0A014NAQ2</accession>
<dbReference type="Proteomes" id="UP000019918">
    <property type="component" value="Unassembled WGS sequence"/>
</dbReference>
<sequence length="317" mass="35844">MYPVSSFPLASTSAIPAGENRQSDSNQLVKNIITVANSPTSFDKEKTRRFFSEKLSEWPSFLKRSKKNIISLPTAVEIDQFAKLKKNISATDAVYLYDIPGQGEIIVKKFGNDEVIDSEERLYQEINAAQEVFVSELAKILDINVPNRWLISEPGKGDTSVASSFIDSTPLKTSTVHHKNDIIVDGKSFEELYSASKLPAFHYLINHPDITSDDGVYKNIIVRGDGELFSIDHADTFMSGKSTPSFTPEQLRAFLPDRKKYNLLKSIDLKKSILTSFNPVLKKYGEYADIHQFINIKDLEFRRDQIIHQYKLALGKK</sequence>
<protein>
    <submittedName>
        <fullName evidence="1">Uncharacterized protein</fullName>
    </submittedName>
</protein>